<dbReference type="InterPro" id="IPR023696">
    <property type="entry name" value="Ureohydrolase_dom_sf"/>
</dbReference>
<keyword evidence="13" id="KW-1185">Reference proteome</keyword>
<dbReference type="SUPFAM" id="SSF55205">
    <property type="entry name" value="EPT/RTPC-like"/>
    <property type="match status" value="1"/>
</dbReference>
<keyword evidence="6" id="KW-0479">Metal-binding</keyword>
<evidence type="ECO:0000256" key="2">
    <source>
        <dbReference type="ARBA" id="ARBA00009948"/>
    </source>
</evidence>
<dbReference type="InterPro" id="IPR006035">
    <property type="entry name" value="Ureohydrolase"/>
</dbReference>
<accession>A0ABQ9N7G1</accession>
<name>A0ABQ9N7G1_HEVBR</name>
<dbReference type="PANTHER" id="PTHR21090:SF5">
    <property type="entry name" value="PENTAFUNCTIONAL AROM POLYPEPTIDE"/>
    <property type="match status" value="1"/>
</dbReference>
<keyword evidence="8" id="KW-0057">Aromatic amino acid biosynthesis</keyword>
<dbReference type="Gene3D" id="3.65.10.10">
    <property type="entry name" value="Enolpyruvate transferase domain"/>
    <property type="match status" value="1"/>
</dbReference>
<evidence type="ECO:0000256" key="3">
    <source>
        <dbReference type="ARBA" id="ARBA00012450"/>
    </source>
</evidence>
<dbReference type="PROSITE" id="PS00104">
    <property type="entry name" value="EPSP_SYNTHASE_1"/>
    <property type="match status" value="1"/>
</dbReference>
<evidence type="ECO:0000313" key="12">
    <source>
        <dbReference type="EMBL" id="KAJ9188461.1"/>
    </source>
</evidence>
<dbReference type="CDD" id="cd01556">
    <property type="entry name" value="EPSP_synthase"/>
    <property type="match status" value="1"/>
</dbReference>
<dbReference type="CDD" id="cd11593">
    <property type="entry name" value="Agmatinase-like_2"/>
    <property type="match status" value="1"/>
</dbReference>
<dbReference type="Proteomes" id="UP001174677">
    <property type="component" value="Chromosome 2"/>
</dbReference>
<organism evidence="12 13">
    <name type="scientific">Hevea brasiliensis</name>
    <name type="common">Para rubber tree</name>
    <name type="synonym">Siphonia brasiliensis</name>
    <dbReference type="NCBI Taxonomy" id="3981"/>
    <lineage>
        <taxon>Eukaryota</taxon>
        <taxon>Viridiplantae</taxon>
        <taxon>Streptophyta</taxon>
        <taxon>Embryophyta</taxon>
        <taxon>Tracheophyta</taxon>
        <taxon>Spermatophyta</taxon>
        <taxon>Magnoliopsida</taxon>
        <taxon>eudicotyledons</taxon>
        <taxon>Gunneridae</taxon>
        <taxon>Pentapetalae</taxon>
        <taxon>rosids</taxon>
        <taxon>fabids</taxon>
        <taxon>Malpighiales</taxon>
        <taxon>Euphorbiaceae</taxon>
        <taxon>Crotonoideae</taxon>
        <taxon>Micrandreae</taxon>
        <taxon>Hevea</taxon>
    </lineage>
</organism>
<keyword evidence="4" id="KW-0028">Amino-acid biosynthesis</keyword>
<reference evidence="12" key="1">
    <citation type="journal article" date="2023" name="Plant Biotechnol. J.">
        <title>Chromosome-level wild Hevea brasiliensis genome provides new tools for genomic-assisted breeding and valuable loci to elevate rubber yield.</title>
        <authorList>
            <person name="Cheng H."/>
            <person name="Song X."/>
            <person name="Hu Y."/>
            <person name="Wu T."/>
            <person name="Yang Q."/>
            <person name="An Z."/>
            <person name="Feng S."/>
            <person name="Deng Z."/>
            <person name="Wu W."/>
            <person name="Zeng X."/>
            <person name="Tu M."/>
            <person name="Wang X."/>
            <person name="Huang H."/>
        </authorList>
    </citation>
    <scope>NUCLEOTIDE SEQUENCE</scope>
    <source>
        <strain evidence="12">MT/VB/25A 57/8</strain>
    </source>
</reference>
<comment type="caution">
    <text evidence="12">The sequence shown here is derived from an EMBL/GenBank/DDBJ whole genome shotgun (WGS) entry which is preliminary data.</text>
</comment>
<proteinExistence type="inferred from homology"/>
<dbReference type="NCBIfam" id="TIGR01356">
    <property type="entry name" value="aroA"/>
    <property type="match status" value="1"/>
</dbReference>
<dbReference type="HAMAP" id="MF_00210">
    <property type="entry name" value="EPSP_synth"/>
    <property type="match status" value="1"/>
</dbReference>
<keyword evidence="7" id="KW-0378">Hydrolase</keyword>
<dbReference type="SUPFAM" id="SSF52768">
    <property type="entry name" value="Arginase/deacetylase"/>
    <property type="match status" value="1"/>
</dbReference>
<evidence type="ECO:0000259" key="11">
    <source>
        <dbReference type="Pfam" id="PF00275"/>
    </source>
</evidence>
<evidence type="ECO:0000256" key="8">
    <source>
        <dbReference type="ARBA" id="ARBA00023141"/>
    </source>
</evidence>
<comment type="pathway">
    <text evidence="1">Metabolic intermediate biosynthesis; chorismate biosynthesis; chorismate from D-erythrose 4-phosphate and phosphoenolpyruvate: step 6/7.</text>
</comment>
<dbReference type="Gene3D" id="3.40.800.10">
    <property type="entry name" value="Ureohydrolase domain"/>
    <property type="match status" value="1"/>
</dbReference>
<evidence type="ECO:0000256" key="4">
    <source>
        <dbReference type="ARBA" id="ARBA00022605"/>
    </source>
</evidence>
<evidence type="ECO:0000256" key="7">
    <source>
        <dbReference type="ARBA" id="ARBA00022801"/>
    </source>
</evidence>
<evidence type="ECO:0000256" key="5">
    <source>
        <dbReference type="ARBA" id="ARBA00022679"/>
    </source>
</evidence>
<evidence type="ECO:0000256" key="9">
    <source>
        <dbReference type="ARBA" id="ARBA00044633"/>
    </source>
</evidence>
<gene>
    <name evidence="12" type="ORF">P3X46_003818</name>
</gene>
<dbReference type="EC" id="2.5.1.19" evidence="3"/>
<dbReference type="EMBL" id="JARPOI010000002">
    <property type="protein sequence ID" value="KAJ9188461.1"/>
    <property type="molecule type" value="Genomic_DNA"/>
</dbReference>
<comment type="similarity">
    <text evidence="10">Belongs to the arginase family.</text>
</comment>
<dbReference type="InterPro" id="IPR001986">
    <property type="entry name" value="Enolpyruvate_Tfrase_dom"/>
</dbReference>
<dbReference type="PANTHER" id="PTHR21090">
    <property type="entry name" value="AROM/DEHYDROQUINATE SYNTHASE"/>
    <property type="match status" value="1"/>
</dbReference>
<evidence type="ECO:0000313" key="13">
    <source>
        <dbReference type="Proteomes" id="UP001174677"/>
    </source>
</evidence>
<keyword evidence="5" id="KW-0808">Transferase</keyword>
<sequence length="644" mass="69010">MAQASKICNGAQNNCTFLNLSKPQGPKYLSSISFRSQLQGSSLSWGSKQCQRRADSTDSTVGTVKMSPVRVSASVATAEKSAPEIVLQPIKEISGTVYLPGSKSLSNRILLLAALSEGTTVVDNLLNSDDVRYMLGALRTLGLRVEDNSELKQAIVEGCGGHFPVGKESKNDVELFLGNAGTAMRPLTAAVTAAGGNSSYILDGVPRMRERPIGDLVAGLKQLGADVECSDTNCPPVRVNGKGGLPGGKVKLSGSISSQYLTALLMAAPLALGDVEIEIIDKLISIPYVEMTLKLMERYGVTIEHSGSWDHFFVRGGQKYKSPGNSFVEGDASSASYFLAGAAITGGTITVEGCGTSSLQGDVKFAEVLDKMGAKVTWTENSVTVTGPPRNSPNKKHLRAIDVNMNKMPDVAMTLAVVALFADGPTAIRDVASWRVKETERMIAICTELRKDPLRPLVLGGDHSISFPVVRAVSEKLGGPVDILHLDAHPDIYHAFEGNIYSHASSFARIMEGGYARRLLQVGIRSITEEGREQGKRFGVEQFEMRTFSRDRQLLENLKLGEGVKGVYISIDVDCLDPAFAPGVSHIEPGGLSFRDVLNILHSLQADVVAADVVEFNPQRDTVDGMTAMVAAKLVRELTAKISK</sequence>
<dbReference type="InterPro" id="IPR023193">
    <property type="entry name" value="EPSP_synthase_CS"/>
</dbReference>
<dbReference type="InterPro" id="IPR020855">
    <property type="entry name" value="Ureohydrolase_Mn_BS"/>
</dbReference>
<dbReference type="InterPro" id="IPR013792">
    <property type="entry name" value="RNA3'P_cycl/enolpyr_Trfase_a/b"/>
</dbReference>
<evidence type="ECO:0000256" key="1">
    <source>
        <dbReference type="ARBA" id="ARBA00004811"/>
    </source>
</evidence>
<evidence type="ECO:0000256" key="6">
    <source>
        <dbReference type="ARBA" id="ARBA00022723"/>
    </source>
</evidence>
<comment type="catalytic activity">
    <reaction evidence="9">
        <text>3-phosphoshikimate + phosphoenolpyruvate = 5-O-(1-carboxyvinyl)-3-phosphoshikimate + phosphate</text>
        <dbReference type="Rhea" id="RHEA:21256"/>
        <dbReference type="ChEBI" id="CHEBI:43474"/>
        <dbReference type="ChEBI" id="CHEBI:57701"/>
        <dbReference type="ChEBI" id="CHEBI:58702"/>
        <dbReference type="ChEBI" id="CHEBI:145989"/>
        <dbReference type="EC" id="2.5.1.19"/>
    </reaction>
    <physiologicalReaction direction="left-to-right" evidence="9">
        <dbReference type="Rhea" id="RHEA:21257"/>
    </physiologicalReaction>
</comment>
<dbReference type="Pfam" id="PF00275">
    <property type="entry name" value="EPSP_synthase"/>
    <property type="match status" value="1"/>
</dbReference>
<dbReference type="PROSITE" id="PS01053">
    <property type="entry name" value="ARGINASE_1"/>
    <property type="match status" value="1"/>
</dbReference>
<comment type="similarity">
    <text evidence="2">Belongs to the EPSP synthase family.</text>
</comment>
<dbReference type="InterPro" id="IPR006264">
    <property type="entry name" value="EPSP_synthase"/>
</dbReference>
<protein>
    <recommendedName>
        <fullName evidence="3">3-phosphoshikimate 1-carboxyvinyltransferase</fullName>
        <ecNumber evidence="3">2.5.1.19</ecNumber>
    </recommendedName>
</protein>
<dbReference type="PROSITE" id="PS51409">
    <property type="entry name" value="ARGINASE_2"/>
    <property type="match status" value="1"/>
</dbReference>
<evidence type="ECO:0000256" key="10">
    <source>
        <dbReference type="PROSITE-ProRule" id="PRU00742"/>
    </source>
</evidence>
<feature type="domain" description="Enolpyruvate transferase" evidence="11">
    <location>
        <begin position="88"/>
        <end position="451"/>
    </location>
</feature>
<dbReference type="InterPro" id="IPR036968">
    <property type="entry name" value="Enolpyruvate_Tfrase_sf"/>
</dbReference>